<sequence>MHDSRVILVRALIVLTAVLLLAKAHAVTEGKSSIRAARDPASSTTTQNKGASKRLLLGIAPSANLSSSLKKASTWLLLKSRSKSIRISSKRVMDEAQAQLQLRSKLEAGPNKDLLSPEFYAWVADIDRIQKLYPNNKLSLIGLLSKTYTHSELAKVVELALDALPTSRKHRKMVTRLAGELMETWKALGYSEYRVFRLLGLSVVGTNIFERPELSMWFDFVVFKRTGVVDGTITKRTKNKMAAVLTKYYSTSRLYAMFDKAYLGSDRLRDRSVKLGVAVVSYDDLKNISGH</sequence>
<evidence type="ECO:0008006" key="4">
    <source>
        <dbReference type="Google" id="ProtNLM"/>
    </source>
</evidence>
<feature type="chain" id="PRO_5043751853" description="RxLR effector candidate protein" evidence="1">
    <location>
        <begin position="27"/>
        <end position="291"/>
    </location>
</feature>
<organism evidence="2 3">
    <name type="scientific">Peronospora matthiolae</name>
    <dbReference type="NCBI Taxonomy" id="2874970"/>
    <lineage>
        <taxon>Eukaryota</taxon>
        <taxon>Sar</taxon>
        <taxon>Stramenopiles</taxon>
        <taxon>Oomycota</taxon>
        <taxon>Peronosporomycetes</taxon>
        <taxon>Peronosporales</taxon>
        <taxon>Peronosporaceae</taxon>
        <taxon>Peronospora</taxon>
    </lineage>
</organism>
<comment type="caution">
    <text evidence="2">The sequence shown here is derived from an EMBL/GenBank/DDBJ whole genome shotgun (WGS) entry which is preliminary data.</text>
</comment>
<name>A0AAV1T801_9STRA</name>
<evidence type="ECO:0000256" key="1">
    <source>
        <dbReference type="SAM" id="SignalP"/>
    </source>
</evidence>
<proteinExistence type="predicted"/>
<evidence type="ECO:0000313" key="3">
    <source>
        <dbReference type="Proteomes" id="UP001162060"/>
    </source>
</evidence>
<protein>
    <recommendedName>
        <fullName evidence="4">RxLR effector candidate protein</fullName>
    </recommendedName>
</protein>
<reference evidence="2" key="1">
    <citation type="submission" date="2024-01" db="EMBL/GenBank/DDBJ databases">
        <authorList>
            <person name="Webb A."/>
        </authorList>
    </citation>
    <scope>NUCLEOTIDE SEQUENCE</scope>
    <source>
        <strain evidence="2">Pm1</strain>
    </source>
</reference>
<dbReference type="EMBL" id="CAKLBY020000031">
    <property type="protein sequence ID" value="CAK7906460.1"/>
    <property type="molecule type" value="Genomic_DNA"/>
</dbReference>
<evidence type="ECO:0000313" key="2">
    <source>
        <dbReference type="EMBL" id="CAK7906460.1"/>
    </source>
</evidence>
<accession>A0AAV1T801</accession>
<gene>
    <name evidence="2" type="ORF">PM001_LOCUS3335</name>
</gene>
<keyword evidence="1" id="KW-0732">Signal</keyword>
<dbReference type="Proteomes" id="UP001162060">
    <property type="component" value="Unassembled WGS sequence"/>
</dbReference>
<dbReference type="AlphaFoldDB" id="A0AAV1T801"/>
<feature type="signal peptide" evidence="1">
    <location>
        <begin position="1"/>
        <end position="26"/>
    </location>
</feature>